<reference evidence="1" key="1">
    <citation type="submission" date="2014-09" db="EMBL/GenBank/DDBJ databases">
        <authorList>
            <person name="Magalhaes I.L.F."/>
            <person name="Oliveira U."/>
            <person name="Santos F.R."/>
            <person name="Vidigal T.H.D.A."/>
            <person name="Brescovit A.D."/>
            <person name="Santos A.J."/>
        </authorList>
    </citation>
    <scope>NUCLEOTIDE SEQUENCE</scope>
    <source>
        <tissue evidence="1">Shoot tissue taken approximately 20 cm above the soil surface</tissue>
    </source>
</reference>
<dbReference type="EMBL" id="GBRH01255544">
    <property type="protein sequence ID" value="JAD42351.1"/>
    <property type="molecule type" value="Transcribed_RNA"/>
</dbReference>
<reference evidence="1" key="2">
    <citation type="journal article" date="2015" name="Data Brief">
        <title>Shoot transcriptome of the giant reed, Arundo donax.</title>
        <authorList>
            <person name="Barrero R.A."/>
            <person name="Guerrero F.D."/>
            <person name="Moolhuijzen P."/>
            <person name="Goolsby J.A."/>
            <person name="Tidwell J."/>
            <person name="Bellgard S.E."/>
            <person name="Bellgard M.I."/>
        </authorList>
    </citation>
    <scope>NUCLEOTIDE SEQUENCE</scope>
    <source>
        <tissue evidence="1">Shoot tissue taken approximately 20 cm above the soil surface</tissue>
    </source>
</reference>
<name>A0A0A8ZU76_ARUDO</name>
<proteinExistence type="predicted"/>
<organism evidence="1">
    <name type="scientific">Arundo donax</name>
    <name type="common">Giant reed</name>
    <name type="synonym">Donax arundinaceus</name>
    <dbReference type="NCBI Taxonomy" id="35708"/>
    <lineage>
        <taxon>Eukaryota</taxon>
        <taxon>Viridiplantae</taxon>
        <taxon>Streptophyta</taxon>
        <taxon>Embryophyta</taxon>
        <taxon>Tracheophyta</taxon>
        <taxon>Spermatophyta</taxon>
        <taxon>Magnoliopsida</taxon>
        <taxon>Liliopsida</taxon>
        <taxon>Poales</taxon>
        <taxon>Poaceae</taxon>
        <taxon>PACMAD clade</taxon>
        <taxon>Arundinoideae</taxon>
        <taxon>Arundineae</taxon>
        <taxon>Arundo</taxon>
    </lineage>
</organism>
<protein>
    <submittedName>
        <fullName evidence="1">Uncharacterized protein</fullName>
    </submittedName>
</protein>
<sequence length="42" mass="4763">MQWNSSDMGKIIVIALPSSCFDTSFPFSLKFHGYYSLTCLLL</sequence>
<dbReference type="AlphaFoldDB" id="A0A0A8ZU76"/>
<evidence type="ECO:0000313" key="1">
    <source>
        <dbReference type="EMBL" id="JAD42351.1"/>
    </source>
</evidence>
<accession>A0A0A8ZU76</accession>